<dbReference type="STRING" id="52586.A0A0B1PDB2"/>
<dbReference type="OMA" id="TSKFGTW"/>
<feature type="region of interest" description="Disordered" evidence="1">
    <location>
        <begin position="200"/>
        <end position="238"/>
    </location>
</feature>
<feature type="compositionally biased region" description="Low complexity" evidence="1">
    <location>
        <begin position="131"/>
        <end position="146"/>
    </location>
</feature>
<dbReference type="Pfam" id="PF20162">
    <property type="entry name" value="Etd1"/>
    <property type="match status" value="1"/>
</dbReference>
<dbReference type="HOGENOM" id="CLU_004543_1_0_1"/>
<feature type="compositionally biased region" description="Polar residues" evidence="1">
    <location>
        <begin position="147"/>
        <end position="171"/>
    </location>
</feature>
<feature type="compositionally biased region" description="Polar residues" evidence="1">
    <location>
        <begin position="200"/>
        <end position="216"/>
    </location>
</feature>
<dbReference type="AlphaFoldDB" id="A0A0B1PDB2"/>
<protein>
    <submittedName>
        <fullName evidence="2">Uncharacterized protein</fullName>
    </submittedName>
</protein>
<feature type="compositionally biased region" description="Basic and acidic residues" evidence="1">
    <location>
        <begin position="115"/>
        <end position="130"/>
    </location>
</feature>
<proteinExistence type="predicted"/>
<feature type="region of interest" description="Disordered" evidence="1">
    <location>
        <begin position="908"/>
        <end position="938"/>
    </location>
</feature>
<dbReference type="GO" id="GO:0005096">
    <property type="term" value="F:GTPase activator activity"/>
    <property type="evidence" value="ECO:0007669"/>
    <property type="project" value="InterPro"/>
</dbReference>
<name>A0A0B1PDB2_UNCNE</name>
<dbReference type="EMBL" id="JNVN01000438">
    <property type="protein sequence ID" value="KHJ35300.1"/>
    <property type="molecule type" value="Genomic_DNA"/>
</dbReference>
<feature type="region of interest" description="Disordered" evidence="1">
    <location>
        <begin position="32"/>
        <end position="52"/>
    </location>
</feature>
<feature type="region of interest" description="Disordered" evidence="1">
    <location>
        <begin position="80"/>
        <end position="185"/>
    </location>
</feature>
<dbReference type="InterPro" id="IPR045342">
    <property type="entry name" value="Etd1"/>
</dbReference>
<keyword evidence="3" id="KW-1185">Reference proteome</keyword>
<gene>
    <name evidence="2" type="ORF">EV44_g0050</name>
</gene>
<dbReference type="GO" id="GO:1902412">
    <property type="term" value="P:regulation of mitotic cytokinesis"/>
    <property type="evidence" value="ECO:0007669"/>
    <property type="project" value="InterPro"/>
</dbReference>
<sequence>MKTIPSLIASSTIGIAAAGLALGKQEFPQLHQPGNHLHDVNDDHDQSSSLPCRPASSFANFDNMNEHGYLSEFNHEIRNTSFSKPHRRPPLTHVNRSKYAFYQRPPSSLKIGRTSSHEVSQDEDRMRESISSRSSWLRRLSSRPTSHSQQGTTTPESPKTAPENNWQFSTSRRLKKSSESLPRNRLVKRIPRARAISGSETFSRSGKNYSLSQRPITSHRRKLLSQSQPEKFSGIIKDNHPSPLWKNCASESPHMWRQYFDSRTVLISKEQNSENASERHPKTSTTCNRVVMDDMGIPTLVTPSMIFKSKDYRHLGKKGLAKKGLAKNIDIVSSKKSFDDLNLSISASRTSSITEASSKIPHRSLSMHFTSPISRLSRPESLGGRRYKADGKIVERCASVLTSGTKDLNNVSANGLTADKISTFDQSYDHRNSRIDVNRSLLLPSLSRFSTLSVDMGRIGLSSSSSSSSSLSPLENSNTEAITKSCPLLNIKTTPISSSSTTYENSNEAPNFSVPNSRGNYLTFDIGDRASTLIGSDLDNKGFTSCDEDDTDFQSETVFDSMRSGATGMIQSTKPPIEFIFDDSPIFTDDNLQLYRRKDYCEPLDYAEFQPRFLLSEDEYTIISPKEDRLILKKHLDIPLVTSKKAINADKFLPHVSVICLAKNKKGYAFPMDTNNDSNNEDEDWTKDEILSKPGEKLKSRLDISLNKESRQTLYLDELHSQSEKLHNGKRPKANVFDWSEPLSPDKSDKRGNSPRPRTAHVKQLMDVRCGRVLGRRGPASLHIRSQSVPVAPDTDVAKISSKFGTWGLSSKAVREDWDGDFEFDNINPVDLTGEDSTIDNNGVQVPEAIKANQENIFGHVSQIREVCLLVEDLKRLRALGKAQGLLDGAYESLWLEAEGIIALAAPTEEGEEEAEKQEDRGKPQITSSLNTNNDSSLSIQSNDNELIKIDTESDVKLNDIEKIEDRKLRIISFCSGDENLQQTEGPSPPHNSTKNSIEVARKVMESIHQQRSASDPLLQKFAEGSGAKMPFDTTSLKDLVNRAAVLSRTLGQIVRTADGLELIPQTRSRNSSPAFTRMFTDPMSLPPKSSHDSMKVSNSNDLIDESPLQGLSQCMQLMTVN</sequence>
<organism evidence="2 3">
    <name type="scientific">Uncinula necator</name>
    <name type="common">Grape powdery mildew</name>
    <dbReference type="NCBI Taxonomy" id="52586"/>
    <lineage>
        <taxon>Eukaryota</taxon>
        <taxon>Fungi</taxon>
        <taxon>Dikarya</taxon>
        <taxon>Ascomycota</taxon>
        <taxon>Pezizomycotina</taxon>
        <taxon>Leotiomycetes</taxon>
        <taxon>Erysiphales</taxon>
        <taxon>Erysiphaceae</taxon>
        <taxon>Erysiphe</taxon>
    </lineage>
</organism>
<feature type="compositionally biased region" description="Low complexity" evidence="1">
    <location>
        <begin position="927"/>
        <end position="938"/>
    </location>
</feature>
<comment type="caution">
    <text evidence="2">The sequence shown here is derived from an EMBL/GenBank/DDBJ whole genome shotgun (WGS) entry which is preliminary data.</text>
</comment>
<evidence type="ECO:0000313" key="2">
    <source>
        <dbReference type="EMBL" id="KHJ35300.1"/>
    </source>
</evidence>
<feature type="region of interest" description="Disordered" evidence="1">
    <location>
        <begin position="723"/>
        <end position="759"/>
    </location>
</feature>
<feature type="compositionally biased region" description="Basic and acidic residues" evidence="1">
    <location>
        <begin position="36"/>
        <end position="46"/>
    </location>
</feature>
<accession>A0A0B1PDB2</accession>
<evidence type="ECO:0000313" key="3">
    <source>
        <dbReference type="Proteomes" id="UP000030854"/>
    </source>
</evidence>
<evidence type="ECO:0000256" key="1">
    <source>
        <dbReference type="SAM" id="MobiDB-lite"/>
    </source>
</evidence>
<reference evidence="2 3" key="1">
    <citation type="journal article" date="2014" name="BMC Genomics">
        <title>Adaptive genomic structural variation in the grape powdery mildew pathogen, Erysiphe necator.</title>
        <authorList>
            <person name="Jones L."/>
            <person name="Riaz S."/>
            <person name="Morales-Cruz A."/>
            <person name="Amrine K.C."/>
            <person name="McGuire B."/>
            <person name="Gubler W.D."/>
            <person name="Walker M.A."/>
            <person name="Cantu D."/>
        </authorList>
    </citation>
    <scope>NUCLEOTIDE SEQUENCE [LARGE SCALE GENOMIC DNA]</scope>
    <source>
        <strain evidence="3">c</strain>
    </source>
</reference>
<dbReference type="Proteomes" id="UP000030854">
    <property type="component" value="Unassembled WGS sequence"/>
</dbReference>